<evidence type="ECO:0000313" key="1">
    <source>
        <dbReference type="EMBL" id="KAF9488443.1"/>
    </source>
</evidence>
<dbReference type="EMBL" id="MU154713">
    <property type="protein sequence ID" value="KAF9488443.1"/>
    <property type="molecule type" value="Genomic_DNA"/>
</dbReference>
<name>A0A9P5ZJX4_PLEER</name>
<dbReference type="InterPro" id="IPR032675">
    <property type="entry name" value="LRR_dom_sf"/>
</dbReference>
<sequence>MSGCATIVDNYHTDDDERVDKTNRWMITNEQGVTIIRTGLALTRRPFDITYYIGIGLEYVPPFYRPAEEYETDERRERRPLIGAGMAEITGAILLHSIMSLMIPDIRWTPSTLPNEILIAVVDEVDRLGAPETLCSLLLVSRRFHAIAIRLIYKDLLLSLFHSKQIHAFAYLSRNITTNPGIQFITSFIFEYRLLEEKPCFTTRDDRTKGTVELILPYLVNVSRLHITFWPFAVFNPQALCLLPPRVQLTHLLVDRSIHLTSLSLFLARSHPLLESIVIRPEFPSSVTCKPLLPTDPKLSACALCPRLRRIEAPIEDLLLFEDAPPSVVNLGVLGQYPYRAVKVGVREHILQTFPSLRTLSFEGTNFATGVAPLLPRLPNLEYLSLDDSSMGLASEVQKLSILSLVKLKYLRLVSPSRDPLDIARMYFGALDALLILEVADLKTSTRVHRDSMDVPLVYNTDVCDPKWLQWWEPAEGDVLNAGKHDMFFFITKLLS</sequence>
<comment type="caution">
    <text evidence="1">The sequence shown here is derived from an EMBL/GenBank/DDBJ whole genome shotgun (WGS) entry which is preliminary data.</text>
</comment>
<keyword evidence="2" id="KW-1185">Reference proteome</keyword>
<reference evidence="1" key="1">
    <citation type="submission" date="2020-11" db="EMBL/GenBank/DDBJ databases">
        <authorList>
            <consortium name="DOE Joint Genome Institute"/>
            <person name="Ahrendt S."/>
            <person name="Riley R."/>
            <person name="Andreopoulos W."/>
            <person name="Labutti K."/>
            <person name="Pangilinan J."/>
            <person name="Ruiz-Duenas F.J."/>
            <person name="Barrasa J.M."/>
            <person name="Sanchez-Garcia M."/>
            <person name="Camarero S."/>
            <person name="Miyauchi S."/>
            <person name="Serrano A."/>
            <person name="Linde D."/>
            <person name="Babiker R."/>
            <person name="Drula E."/>
            <person name="Ayuso-Fernandez I."/>
            <person name="Pacheco R."/>
            <person name="Padilla G."/>
            <person name="Ferreira P."/>
            <person name="Barriuso J."/>
            <person name="Kellner H."/>
            <person name="Castanera R."/>
            <person name="Alfaro M."/>
            <person name="Ramirez L."/>
            <person name="Pisabarro A.G."/>
            <person name="Kuo A."/>
            <person name="Tritt A."/>
            <person name="Lipzen A."/>
            <person name="He G."/>
            <person name="Yan M."/>
            <person name="Ng V."/>
            <person name="Cullen D."/>
            <person name="Martin F."/>
            <person name="Rosso M.-N."/>
            <person name="Henrissat B."/>
            <person name="Hibbett D."/>
            <person name="Martinez A.T."/>
            <person name="Grigoriev I.V."/>
        </authorList>
    </citation>
    <scope>NUCLEOTIDE SEQUENCE</scope>
    <source>
        <strain evidence="1">ATCC 90797</strain>
    </source>
</reference>
<evidence type="ECO:0000313" key="2">
    <source>
        <dbReference type="Proteomes" id="UP000807025"/>
    </source>
</evidence>
<organism evidence="1 2">
    <name type="scientific">Pleurotus eryngii</name>
    <name type="common">Boletus of the steppes</name>
    <dbReference type="NCBI Taxonomy" id="5323"/>
    <lineage>
        <taxon>Eukaryota</taxon>
        <taxon>Fungi</taxon>
        <taxon>Dikarya</taxon>
        <taxon>Basidiomycota</taxon>
        <taxon>Agaricomycotina</taxon>
        <taxon>Agaricomycetes</taxon>
        <taxon>Agaricomycetidae</taxon>
        <taxon>Agaricales</taxon>
        <taxon>Pleurotineae</taxon>
        <taxon>Pleurotaceae</taxon>
        <taxon>Pleurotus</taxon>
    </lineage>
</organism>
<dbReference type="AlphaFoldDB" id="A0A9P5ZJX4"/>
<gene>
    <name evidence="1" type="ORF">BDN71DRAFT_1513044</name>
</gene>
<evidence type="ECO:0008006" key="3">
    <source>
        <dbReference type="Google" id="ProtNLM"/>
    </source>
</evidence>
<dbReference type="SUPFAM" id="SSF52047">
    <property type="entry name" value="RNI-like"/>
    <property type="match status" value="1"/>
</dbReference>
<dbReference type="Gene3D" id="3.80.10.10">
    <property type="entry name" value="Ribonuclease Inhibitor"/>
    <property type="match status" value="1"/>
</dbReference>
<accession>A0A9P5ZJX4</accession>
<protein>
    <recommendedName>
        <fullName evidence="3">F-box domain-containing protein</fullName>
    </recommendedName>
</protein>
<dbReference type="OrthoDB" id="5354526at2759"/>
<dbReference type="Proteomes" id="UP000807025">
    <property type="component" value="Unassembled WGS sequence"/>
</dbReference>
<proteinExistence type="predicted"/>